<proteinExistence type="predicted"/>
<organism evidence="1 2">
    <name type="scientific">Ancylostoma caninum</name>
    <name type="common">Dog hookworm</name>
    <dbReference type="NCBI Taxonomy" id="29170"/>
    <lineage>
        <taxon>Eukaryota</taxon>
        <taxon>Metazoa</taxon>
        <taxon>Ecdysozoa</taxon>
        <taxon>Nematoda</taxon>
        <taxon>Chromadorea</taxon>
        <taxon>Rhabditida</taxon>
        <taxon>Rhabditina</taxon>
        <taxon>Rhabditomorpha</taxon>
        <taxon>Strongyloidea</taxon>
        <taxon>Ancylostomatidae</taxon>
        <taxon>Ancylostomatinae</taxon>
        <taxon>Ancylostoma</taxon>
    </lineage>
</organism>
<comment type="caution">
    <text evidence="1">The sequence shown here is derived from an EMBL/GenBank/DDBJ whole genome shotgun (WGS) entry which is preliminary data.</text>
</comment>
<reference evidence="1 2" key="1">
    <citation type="submission" date="2014-10" db="EMBL/GenBank/DDBJ databases">
        <title>Draft genome of the hookworm Ancylostoma caninum.</title>
        <authorList>
            <person name="Mitreva M."/>
        </authorList>
    </citation>
    <scope>NUCLEOTIDE SEQUENCE [LARGE SCALE GENOMIC DNA]</scope>
    <source>
        <strain evidence="1 2">Baltimore</strain>
    </source>
</reference>
<dbReference type="EMBL" id="JOJR01021005">
    <property type="protein sequence ID" value="RCN24320.1"/>
    <property type="molecule type" value="Genomic_DNA"/>
</dbReference>
<dbReference type="AlphaFoldDB" id="A0A368F023"/>
<keyword evidence="2" id="KW-1185">Reference proteome</keyword>
<evidence type="ECO:0000313" key="1">
    <source>
        <dbReference type="EMBL" id="RCN24320.1"/>
    </source>
</evidence>
<gene>
    <name evidence="1" type="ORF">ANCCAN_29986</name>
</gene>
<dbReference type="OrthoDB" id="5824787at2759"/>
<name>A0A368F023_ANCCA</name>
<evidence type="ECO:0000313" key="2">
    <source>
        <dbReference type="Proteomes" id="UP000252519"/>
    </source>
</evidence>
<dbReference type="Proteomes" id="UP000252519">
    <property type="component" value="Unassembled WGS sequence"/>
</dbReference>
<protein>
    <submittedName>
        <fullName evidence="1">Uncharacterized protein</fullName>
    </submittedName>
</protein>
<sequence length="98" mass="10837">MTICAFDLCLTLASEASIENLLMQAGKIRYDVIGLTEARRYQPLNATFDTGDKLFLGTYDSRGVGRVGVLVNPNLVINIDPFKRLTTRIGQANSLLWS</sequence>
<accession>A0A368F023</accession>